<gene>
    <name evidence="1" type="ORF">CU098_000962</name>
    <name evidence="2" type="ORF">CU098_000963</name>
</gene>
<feature type="non-terminal residue" evidence="2">
    <location>
        <position position="61"/>
    </location>
</feature>
<evidence type="ECO:0000313" key="2">
    <source>
        <dbReference type="EMBL" id="RCI02587.1"/>
    </source>
</evidence>
<proteinExistence type="predicted"/>
<dbReference type="EMBL" id="PJQM01006009">
    <property type="protein sequence ID" value="RCH80427.1"/>
    <property type="molecule type" value="Genomic_DNA"/>
</dbReference>
<comment type="caution">
    <text evidence="2">The sequence shown here is derived from an EMBL/GenBank/DDBJ whole genome shotgun (WGS) entry which is preliminary data.</text>
</comment>
<evidence type="ECO:0000313" key="3">
    <source>
        <dbReference type="Proteomes" id="UP000253551"/>
    </source>
</evidence>
<sequence>MQFPFESAKNEHLSDDSYKILKHIYQFIHNDTLKIKKISRMQKRELLMNVCGITEHTAKKV</sequence>
<keyword evidence="3" id="KW-1185">Reference proteome</keyword>
<protein>
    <submittedName>
        <fullName evidence="2">Uncharacterized protein</fullName>
    </submittedName>
</protein>
<dbReference type="AlphaFoldDB" id="A0A367KK89"/>
<reference evidence="2 3" key="1">
    <citation type="journal article" date="2018" name="G3 (Bethesda)">
        <title>Phylogenetic and Phylogenomic Definition of Rhizopus Species.</title>
        <authorList>
            <person name="Gryganskyi A.P."/>
            <person name="Golan J."/>
            <person name="Dolatabadi S."/>
            <person name="Mondo S."/>
            <person name="Robb S."/>
            <person name="Idnurm A."/>
            <person name="Muszewska A."/>
            <person name="Steczkiewicz K."/>
            <person name="Masonjones S."/>
            <person name="Liao H.L."/>
            <person name="Gajdeczka M.T."/>
            <person name="Anike F."/>
            <person name="Vuek A."/>
            <person name="Anishchenko I.M."/>
            <person name="Voigt K."/>
            <person name="de Hoog G.S."/>
            <person name="Smith M.E."/>
            <person name="Heitman J."/>
            <person name="Vilgalys R."/>
            <person name="Stajich J.E."/>
        </authorList>
    </citation>
    <scope>NUCLEOTIDE SEQUENCE [LARGE SCALE GENOMIC DNA]</scope>
    <source>
        <strain evidence="2 3">LSU 92-RS-03</strain>
    </source>
</reference>
<accession>A0A367KK89</accession>
<dbReference type="Proteomes" id="UP000253551">
    <property type="component" value="Unassembled WGS sequence"/>
</dbReference>
<dbReference type="EMBL" id="PJQM01001334">
    <property type="protein sequence ID" value="RCI02587.1"/>
    <property type="molecule type" value="Genomic_DNA"/>
</dbReference>
<organism evidence="2 3">
    <name type="scientific">Rhizopus stolonifer</name>
    <name type="common">Rhizopus nigricans</name>
    <dbReference type="NCBI Taxonomy" id="4846"/>
    <lineage>
        <taxon>Eukaryota</taxon>
        <taxon>Fungi</taxon>
        <taxon>Fungi incertae sedis</taxon>
        <taxon>Mucoromycota</taxon>
        <taxon>Mucoromycotina</taxon>
        <taxon>Mucoromycetes</taxon>
        <taxon>Mucorales</taxon>
        <taxon>Mucorineae</taxon>
        <taxon>Rhizopodaceae</taxon>
        <taxon>Rhizopus</taxon>
    </lineage>
</organism>
<name>A0A367KK89_RHIST</name>
<evidence type="ECO:0000313" key="1">
    <source>
        <dbReference type="EMBL" id="RCH80427.1"/>
    </source>
</evidence>